<dbReference type="InterPro" id="IPR028203">
    <property type="entry name" value="PSII_CF48-like_dom"/>
</dbReference>
<feature type="chain" id="PRO_5008988073" description="Photosystem II assembly lipoprotein Ycf48" evidence="6">
    <location>
        <begin position="30"/>
        <end position="333"/>
    </location>
</feature>
<keyword evidence="2 4" id="KW-0732">Signal</keyword>
<comment type="function">
    <text evidence="4">A factor required for optimal assembly of photosystem II (PSII), acting in the early stages of PSII assembly. Also plays a role in replacement of photodamaged D1 (psbA). Assists YidC in synthesis of chlorophyll-binding proteins.</text>
</comment>
<comment type="subcellular location">
    <subcellularLocation>
        <location evidence="4">Cellular thylakoid membrane</location>
        <topology evidence="4">Lipid-anchor</topology>
        <orientation evidence="4">Lumenal side</orientation>
    </subcellularLocation>
    <text evidence="4">Associated with a PSII precusor complex on the lumenal side of the thylakoid membrane.</text>
</comment>
<dbReference type="GO" id="GO:0009523">
    <property type="term" value="C:photosystem II"/>
    <property type="evidence" value="ECO:0007669"/>
    <property type="project" value="UniProtKB-KW"/>
</dbReference>
<name>A0A0G2J463_9SYNE</name>
<dbReference type="Proteomes" id="UP000035067">
    <property type="component" value="Unassembled WGS sequence"/>
</dbReference>
<keyword evidence="4" id="KW-0793">Thylakoid</keyword>
<comment type="domain">
    <text evidence="4">A 7-bladed beta-propeller torus, about 55 by 55 Angstroms, with a depth of about 25 Angstroms and a central pore.</text>
</comment>
<dbReference type="SUPFAM" id="SSF110296">
    <property type="entry name" value="Oligoxyloglucan reducing end-specific cellobiohydrolase"/>
    <property type="match status" value="1"/>
</dbReference>
<keyword evidence="3 4" id="KW-0604">Photosystem II</keyword>
<protein>
    <recommendedName>
        <fullName evidence="4">Photosystem II assembly lipoprotein Ycf48</fullName>
    </recommendedName>
</protein>
<dbReference type="InterPro" id="IPR016705">
    <property type="entry name" value="Ycf48/Hcf136"/>
</dbReference>
<dbReference type="HAMAP" id="MF_01348">
    <property type="entry name" value="Ycf48"/>
    <property type="match status" value="1"/>
</dbReference>
<evidence type="ECO:0000256" key="3">
    <source>
        <dbReference type="ARBA" id="ARBA00023276"/>
    </source>
</evidence>
<organism evidence="8 9">
    <name type="scientific">Candidatus Synechococcus spongiarum SP3</name>
    <dbReference type="NCBI Taxonomy" id="1604020"/>
    <lineage>
        <taxon>Bacteria</taxon>
        <taxon>Bacillati</taxon>
        <taxon>Cyanobacteriota</taxon>
        <taxon>Cyanophyceae</taxon>
        <taxon>Synechococcales</taxon>
        <taxon>Synechococcaceae</taxon>
        <taxon>Synechococcus</taxon>
    </lineage>
</organism>
<dbReference type="InterPro" id="IPR015943">
    <property type="entry name" value="WD40/YVTN_repeat-like_dom_sf"/>
</dbReference>
<evidence type="ECO:0000256" key="5">
    <source>
        <dbReference type="PIRNR" id="PIRNR017875"/>
    </source>
</evidence>
<comment type="subunit">
    <text evidence="4">Part of early PSII assembly complexes which includes D1 (psbA) and PsbI; not found in mature PSII. Binds to the lumenal side of PSII complexes. Interacts with YidC.</text>
</comment>
<feature type="signal peptide" evidence="6">
    <location>
        <begin position="1"/>
        <end position="29"/>
    </location>
</feature>
<dbReference type="AlphaFoldDB" id="A0A0G2J463"/>
<dbReference type="PIRSF" id="PIRSF017875">
    <property type="entry name" value="PSII_HCF136"/>
    <property type="match status" value="1"/>
</dbReference>
<dbReference type="Pfam" id="PF14870">
    <property type="entry name" value="PSII_BNR"/>
    <property type="match status" value="1"/>
</dbReference>
<dbReference type="PANTHER" id="PTHR47199">
    <property type="entry name" value="PHOTOSYSTEM II STABILITY/ASSEMBLY FACTOR HCF136, CHLOROPLASTIC"/>
    <property type="match status" value="1"/>
</dbReference>
<evidence type="ECO:0000256" key="4">
    <source>
        <dbReference type="HAMAP-Rule" id="MF_01348"/>
    </source>
</evidence>
<evidence type="ECO:0000313" key="8">
    <source>
        <dbReference type="EMBL" id="KKZ10907.1"/>
    </source>
</evidence>
<dbReference type="GO" id="GO:0031676">
    <property type="term" value="C:plasma membrane-derived thylakoid membrane"/>
    <property type="evidence" value="ECO:0007669"/>
    <property type="project" value="UniProtKB-SubCell"/>
</dbReference>
<proteinExistence type="inferred from homology"/>
<evidence type="ECO:0000256" key="6">
    <source>
        <dbReference type="SAM" id="SignalP"/>
    </source>
</evidence>
<dbReference type="PATRIC" id="fig|1604020.3.peg.1999"/>
<dbReference type="Gene3D" id="2.130.10.10">
    <property type="entry name" value="YVTN repeat-like/Quinoprotein amine dehydrogenase"/>
    <property type="match status" value="1"/>
</dbReference>
<dbReference type="EMBL" id="JXQG01000072">
    <property type="protein sequence ID" value="KKZ10907.1"/>
    <property type="molecule type" value="Genomic_DNA"/>
</dbReference>
<sequence length="333" mass="35759">MSPLLRSLLSLLLVCGLLSGCVSTRLATAAESPWQAVPLGTRSSGLDLAFSDENHGILVGSNRLILETNDGGESWQERDLDLPAEENFRLISIDFSDDEGWIVGQPGLVLHSTDTGQTWTRLLLTSKLPGEPYLVTALGPECAELATTVGAIYRTDDGGEHWTSLVDDATGAVRDLRRDETGGYVSVSSLGNFYADWRPGEAAWTPHQRPGSQRVQAMGFTPSGTLWMVNRGAQIRFPDLGSTPADTGDPAFGDAVIPITNGYGYLDLAWAPDGGIWVGGGNGTLLSSHDDGATWLWDPVGQQQPSTFTRILFVGDDKGFVLGERGNLLRWVG</sequence>
<accession>A0A0G2J463</accession>
<evidence type="ECO:0000313" key="9">
    <source>
        <dbReference type="Proteomes" id="UP000035067"/>
    </source>
</evidence>
<dbReference type="GO" id="GO:0031977">
    <property type="term" value="C:thylakoid lumen"/>
    <property type="evidence" value="ECO:0007669"/>
    <property type="project" value="UniProtKB-UniRule"/>
</dbReference>
<dbReference type="PROSITE" id="PS51257">
    <property type="entry name" value="PROKAR_LIPOPROTEIN"/>
    <property type="match status" value="1"/>
</dbReference>
<feature type="domain" description="Photosynthesis system II assembly factor Ycf48/Hcf136-like" evidence="7">
    <location>
        <begin position="28"/>
        <end position="332"/>
    </location>
</feature>
<comment type="caution">
    <text evidence="8">The sequence shown here is derived from an EMBL/GenBank/DDBJ whole genome shotgun (WGS) entry which is preliminary data.</text>
</comment>
<dbReference type="GO" id="GO:0015979">
    <property type="term" value="P:photosynthesis"/>
    <property type="evidence" value="ECO:0007669"/>
    <property type="project" value="UniProtKB-KW"/>
</dbReference>
<comment type="similarity">
    <text evidence="4 5">Belongs to the Ycf48 family.</text>
</comment>
<dbReference type="PANTHER" id="PTHR47199:SF2">
    <property type="entry name" value="PHOTOSYSTEM II STABILITY_ASSEMBLY FACTOR HCF136, CHLOROPLASTIC"/>
    <property type="match status" value="1"/>
</dbReference>
<evidence type="ECO:0000259" key="7">
    <source>
        <dbReference type="Pfam" id="PF14870"/>
    </source>
</evidence>
<evidence type="ECO:0000256" key="2">
    <source>
        <dbReference type="ARBA" id="ARBA00022729"/>
    </source>
</evidence>
<evidence type="ECO:0000256" key="1">
    <source>
        <dbReference type="ARBA" id="ARBA00022531"/>
    </source>
</evidence>
<reference evidence="8 9" key="1">
    <citation type="submission" date="2015-01" db="EMBL/GenBank/DDBJ databases">
        <title>Lifestyle Evolution in Cyanobacterial Symbionts of Sponges.</title>
        <authorList>
            <person name="Burgsdorf I."/>
            <person name="Slaby B.M."/>
            <person name="Handley K.M."/>
            <person name="Haber M."/>
            <person name="Blom J."/>
            <person name="Marshall C.W."/>
            <person name="Gilbert J.A."/>
            <person name="Hentschel U."/>
            <person name="Steindler L."/>
        </authorList>
    </citation>
    <scope>NUCLEOTIDE SEQUENCE [LARGE SCALE GENOMIC DNA]</scope>
    <source>
        <strain evidence="8">SP3</strain>
    </source>
</reference>
<dbReference type="NCBIfam" id="NF010237">
    <property type="entry name" value="PRK13684.1"/>
    <property type="match status" value="1"/>
</dbReference>
<keyword evidence="1 4" id="KW-0602">Photosynthesis</keyword>
<gene>
    <name evidence="4" type="primary">ycf48</name>
    <name evidence="8" type="ORF">TE42_09225</name>
</gene>